<dbReference type="Pfam" id="PF10282">
    <property type="entry name" value="Lactonase"/>
    <property type="match status" value="2"/>
</dbReference>
<sequence>MRLWVGGYSASGKGEAEGIGLLQAGEADSPWASGPLGLGPTAVIAPGSPSWIARHPSLDVLYAALEADGTVQAYRLTGETTLARHGRPVEAGSAVCHVGVSPDGAFLIASCWNDGRVVRMALDADGRPSSPWIAPAASDPFGPDGPASVASSPASDLAAATRALREAAGAEFAHLVPDHDEPDAVQPPPARGGAASDDAASEPRPSRAHQSVFLGGGLVATTDMGLDLVRFWRAATGGLRLVQEVVLPRGSGPRHTVWHPSGHLYVLTELSCEVFALRAGVDGVWRIVSGVSLSPDVQLGSDTAAEITPSHDRGMLYAGVRGSDAIGVVRITGDGSGLTSLAFVEAGTHWPRNHVVVRDTILVAGQRASEVVSLLVDERTGIPGRVRHRTAAATPTCLLPTR</sequence>
<dbReference type="InterPro" id="IPR011048">
    <property type="entry name" value="Haem_d1_sf"/>
</dbReference>
<evidence type="ECO:0000313" key="3">
    <source>
        <dbReference type="EMBL" id="TXK09521.1"/>
    </source>
</evidence>
<evidence type="ECO:0000256" key="1">
    <source>
        <dbReference type="ARBA" id="ARBA00005564"/>
    </source>
</evidence>
<dbReference type="Gene3D" id="2.130.10.10">
    <property type="entry name" value="YVTN repeat-like/Quinoprotein amine dehydrogenase"/>
    <property type="match status" value="2"/>
</dbReference>
<dbReference type="InterPro" id="IPR015943">
    <property type="entry name" value="WD40/YVTN_repeat-like_dom_sf"/>
</dbReference>
<protein>
    <submittedName>
        <fullName evidence="3">Lactonase family protein</fullName>
    </submittedName>
</protein>
<dbReference type="PANTHER" id="PTHR30344:SF1">
    <property type="entry name" value="6-PHOSPHOGLUCONOLACTONASE"/>
    <property type="match status" value="1"/>
</dbReference>
<dbReference type="InterPro" id="IPR050282">
    <property type="entry name" value="Cycloisomerase_2"/>
</dbReference>
<reference evidence="3 4" key="1">
    <citation type="submission" date="2019-08" db="EMBL/GenBank/DDBJ databases">
        <authorList>
            <person name="Dong K."/>
        </authorList>
    </citation>
    <scope>NUCLEOTIDE SEQUENCE [LARGE SCALE GENOMIC DNA]</scope>
    <source>
        <strain evidence="3 4">JCM14558</strain>
    </source>
</reference>
<evidence type="ECO:0000256" key="2">
    <source>
        <dbReference type="SAM" id="MobiDB-lite"/>
    </source>
</evidence>
<name>A0A5C8HWU2_9MICO</name>
<dbReference type="Proteomes" id="UP000321034">
    <property type="component" value="Unassembled WGS sequence"/>
</dbReference>
<feature type="region of interest" description="Disordered" evidence="2">
    <location>
        <begin position="131"/>
        <end position="154"/>
    </location>
</feature>
<dbReference type="OrthoDB" id="9790815at2"/>
<feature type="region of interest" description="Disordered" evidence="2">
    <location>
        <begin position="176"/>
        <end position="207"/>
    </location>
</feature>
<comment type="similarity">
    <text evidence="1">Belongs to the cycloisomerase 2 family.</text>
</comment>
<dbReference type="AlphaFoldDB" id="A0A5C8HWU2"/>
<organism evidence="3 4">
    <name type="scientific">Microbacterium hatanonis</name>
    <dbReference type="NCBI Taxonomy" id="404366"/>
    <lineage>
        <taxon>Bacteria</taxon>
        <taxon>Bacillati</taxon>
        <taxon>Actinomycetota</taxon>
        <taxon>Actinomycetes</taxon>
        <taxon>Micrococcales</taxon>
        <taxon>Microbacteriaceae</taxon>
        <taxon>Microbacterium</taxon>
    </lineage>
</organism>
<dbReference type="RefSeq" id="WP_147894734.1">
    <property type="nucleotide sequence ID" value="NZ_BAAANR010000001.1"/>
</dbReference>
<dbReference type="InterPro" id="IPR019405">
    <property type="entry name" value="Lactonase_7-beta_prop"/>
</dbReference>
<evidence type="ECO:0000313" key="4">
    <source>
        <dbReference type="Proteomes" id="UP000321034"/>
    </source>
</evidence>
<gene>
    <name evidence="3" type="ORF">FVP77_11395</name>
</gene>
<comment type="caution">
    <text evidence="3">The sequence shown here is derived from an EMBL/GenBank/DDBJ whole genome shotgun (WGS) entry which is preliminary data.</text>
</comment>
<accession>A0A5C8HWU2</accession>
<dbReference type="GO" id="GO:0017057">
    <property type="term" value="F:6-phosphogluconolactonase activity"/>
    <property type="evidence" value="ECO:0007669"/>
    <property type="project" value="TreeGrafter"/>
</dbReference>
<proteinExistence type="inferred from homology"/>
<dbReference type="SUPFAM" id="SSF51004">
    <property type="entry name" value="C-terminal (heme d1) domain of cytochrome cd1-nitrite reductase"/>
    <property type="match status" value="1"/>
</dbReference>
<dbReference type="PANTHER" id="PTHR30344">
    <property type="entry name" value="6-PHOSPHOGLUCONOLACTONASE-RELATED"/>
    <property type="match status" value="1"/>
</dbReference>
<dbReference type="EMBL" id="VRSV01000002">
    <property type="protein sequence ID" value="TXK09521.1"/>
    <property type="molecule type" value="Genomic_DNA"/>
</dbReference>
<keyword evidence="4" id="KW-1185">Reference proteome</keyword>